<organism evidence="1 2">
    <name type="scientific">Eisenbergiella porci</name>
    <dbReference type="NCBI Taxonomy" id="2652274"/>
    <lineage>
        <taxon>Bacteria</taxon>
        <taxon>Bacillati</taxon>
        <taxon>Bacillota</taxon>
        <taxon>Clostridia</taxon>
        <taxon>Lachnospirales</taxon>
        <taxon>Lachnospiraceae</taxon>
        <taxon>Eisenbergiella</taxon>
    </lineage>
</organism>
<accession>A0A6N7WIY4</accession>
<protein>
    <submittedName>
        <fullName evidence="1">Uncharacterized protein</fullName>
    </submittedName>
</protein>
<dbReference type="GeneID" id="86055287"/>
<evidence type="ECO:0000313" key="2">
    <source>
        <dbReference type="Proteomes" id="UP000436047"/>
    </source>
</evidence>
<name>A0A6N7WIY4_9FIRM</name>
<gene>
    <name evidence="1" type="ORF">FYJ45_19830</name>
</gene>
<dbReference type="RefSeq" id="WP_154466929.1">
    <property type="nucleotide sequence ID" value="NZ_VUMI01000038.1"/>
</dbReference>
<sequence>MIKEAIAYITSLAVEAQDPKTIEINGKTYCTKNLTRYDKPEKAKPIEATTLTSLVDYIKQRRDELREHMIIQVVSPTEVRLYSGLLEERDREELFTATALLPQFEYGREYSQEGFLISLQSCFQSGKTDDREAVAILASNIVNAQSQTFSDDGITQQAVIKTGITTKEQALVPNPVHLTPYRTFLEVDQPESDFIFRISEGRGGEPVFKLVAADGGLWKSQAVGNVKKYLEDELADIENREQITIIA</sequence>
<dbReference type="Proteomes" id="UP000436047">
    <property type="component" value="Unassembled WGS sequence"/>
</dbReference>
<dbReference type="AlphaFoldDB" id="A0A6N7WIY4"/>
<evidence type="ECO:0000313" key="1">
    <source>
        <dbReference type="EMBL" id="MSS90447.1"/>
    </source>
</evidence>
<reference evidence="1 2" key="1">
    <citation type="submission" date="2019-08" db="EMBL/GenBank/DDBJ databases">
        <title>In-depth cultivation of the pig gut microbiome towards novel bacterial diversity and tailored functional studies.</title>
        <authorList>
            <person name="Wylensek D."/>
            <person name="Hitch T.C.A."/>
            <person name="Clavel T."/>
        </authorList>
    </citation>
    <scope>NUCLEOTIDE SEQUENCE [LARGE SCALE GENOMIC DNA]</scope>
    <source>
        <strain evidence="1 2">WCA-389-WT-23B</strain>
    </source>
</reference>
<dbReference type="EMBL" id="VUMI01000038">
    <property type="protein sequence ID" value="MSS90447.1"/>
    <property type="molecule type" value="Genomic_DNA"/>
</dbReference>
<comment type="caution">
    <text evidence="1">The sequence shown here is derived from an EMBL/GenBank/DDBJ whole genome shotgun (WGS) entry which is preliminary data.</text>
</comment>
<proteinExistence type="predicted"/>
<keyword evidence="2" id="KW-1185">Reference proteome</keyword>